<evidence type="ECO:0000256" key="3">
    <source>
        <dbReference type="ARBA" id="ARBA00020071"/>
    </source>
</evidence>
<accession>D8JYZ9</accession>
<evidence type="ECO:0000313" key="8">
    <source>
        <dbReference type="EMBL" id="ADJ23601.1"/>
    </source>
</evidence>
<dbReference type="Pfam" id="PF01522">
    <property type="entry name" value="Polysacc_deac_1"/>
    <property type="match status" value="1"/>
</dbReference>
<dbReference type="InterPro" id="IPR011330">
    <property type="entry name" value="Glyco_hydro/deAcase_b/a-brl"/>
</dbReference>
<proteinExistence type="inferred from homology"/>
<dbReference type="STRING" id="582899.Hden_1798"/>
<dbReference type="KEGG" id="hdn:Hden_1798"/>
<dbReference type="GO" id="GO:0016810">
    <property type="term" value="F:hydrolase activity, acting on carbon-nitrogen (but not peptide) bonds"/>
    <property type="evidence" value="ECO:0007669"/>
    <property type="project" value="InterPro"/>
</dbReference>
<feature type="domain" description="NodB homology" evidence="7">
    <location>
        <begin position="91"/>
        <end position="295"/>
    </location>
</feature>
<dbReference type="SUPFAM" id="SSF88713">
    <property type="entry name" value="Glycoside hydrolase/deacetylase"/>
    <property type="match status" value="1"/>
</dbReference>
<organism evidence="8 9">
    <name type="scientific">Hyphomicrobium denitrificans (strain ATCC 51888 / DSM 1869 / NCIMB 11706 / TK 0415)</name>
    <dbReference type="NCBI Taxonomy" id="582899"/>
    <lineage>
        <taxon>Bacteria</taxon>
        <taxon>Pseudomonadati</taxon>
        <taxon>Pseudomonadota</taxon>
        <taxon>Alphaproteobacteria</taxon>
        <taxon>Hyphomicrobiales</taxon>
        <taxon>Hyphomicrobiaceae</taxon>
        <taxon>Hyphomicrobium</taxon>
    </lineage>
</organism>
<evidence type="ECO:0000313" key="9">
    <source>
        <dbReference type="Proteomes" id="UP000002033"/>
    </source>
</evidence>
<keyword evidence="6" id="KW-0732">Signal</keyword>
<gene>
    <name evidence="8" type="ordered locus">Hden_1798</name>
</gene>
<dbReference type="HOGENOM" id="CLU_062195_0_0_5"/>
<reference evidence="9" key="1">
    <citation type="journal article" date="2011" name="J. Bacteriol.">
        <title>Genome sequences of eight morphologically diverse alphaproteobacteria.</title>
        <authorList>
            <consortium name="US DOE Joint Genome Institute"/>
            <person name="Brown P.J."/>
            <person name="Kysela D.T."/>
            <person name="Buechlein A."/>
            <person name="Hemmerich C."/>
            <person name="Brun Y.V."/>
        </authorList>
    </citation>
    <scope>NUCLEOTIDE SEQUENCE [LARGE SCALE GENOMIC DNA]</scope>
    <source>
        <strain evidence="9">ATCC 51888 / DSM 1869 / NCIB 11706 / TK 0415</strain>
    </source>
</reference>
<evidence type="ECO:0000259" key="7">
    <source>
        <dbReference type="PROSITE" id="PS51677"/>
    </source>
</evidence>
<evidence type="ECO:0000256" key="1">
    <source>
        <dbReference type="ARBA" id="ARBA00003236"/>
    </source>
</evidence>
<dbReference type="eggNOG" id="COG0726">
    <property type="taxonomic scope" value="Bacteria"/>
</dbReference>
<evidence type="ECO:0000256" key="4">
    <source>
        <dbReference type="ARBA" id="ARBA00032976"/>
    </source>
</evidence>
<dbReference type="GO" id="GO:0005975">
    <property type="term" value="P:carbohydrate metabolic process"/>
    <property type="evidence" value="ECO:0007669"/>
    <property type="project" value="InterPro"/>
</dbReference>
<name>D8JYZ9_HYPDA</name>
<keyword evidence="9" id="KW-1185">Reference proteome</keyword>
<dbReference type="EMBL" id="CP002083">
    <property type="protein sequence ID" value="ADJ23601.1"/>
    <property type="molecule type" value="Genomic_DNA"/>
</dbReference>
<dbReference type="PANTHER" id="PTHR10587">
    <property type="entry name" value="GLYCOSYL TRANSFERASE-RELATED"/>
    <property type="match status" value="1"/>
</dbReference>
<dbReference type="InterPro" id="IPR050248">
    <property type="entry name" value="Polysacc_deacetylase_ArnD"/>
</dbReference>
<dbReference type="RefSeq" id="WP_013215760.1">
    <property type="nucleotide sequence ID" value="NC_014313.1"/>
</dbReference>
<evidence type="ECO:0000256" key="6">
    <source>
        <dbReference type="SAM" id="SignalP"/>
    </source>
</evidence>
<feature type="chain" id="PRO_5003116458" description="Chitooligosaccharide deacetylase" evidence="6">
    <location>
        <begin position="23"/>
        <end position="379"/>
    </location>
</feature>
<dbReference type="Gene3D" id="3.20.20.370">
    <property type="entry name" value="Glycoside hydrolase/deacetylase"/>
    <property type="match status" value="1"/>
</dbReference>
<dbReference type="Proteomes" id="UP000002033">
    <property type="component" value="Chromosome"/>
</dbReference>
<sequence precursor="true">MRYSSHRFALSLIAGLSGLAFATAGLAADAAVQNACFSAAALAGVPGEELAAKGNRSFDAPIKLGDFKPAPAVPDTLRGAIRRVDIASGEKVVALTFDLCEQRGEIAGYDGRIFDYLRQQGVKATFFAGGKWIASHRARTEQLMLDPLFEIGNHTETHANLRLLAPAVVRQQVVAPQKAYADARADLGGNQCLATSPNALRDIPELPKVFRFPYGACNDASMKAVNDAGMLAIQWDVATGDPDPHTSAKRIADAMVNETKPGSIIVNHANGRGWHTAEALLIAIPKLKAKGYKFVTVSELVGMGKPVITAECYDRKPGDTNRYDFIGALQHPLNAASRQQSVASAPAQRAATAKASKPWATSVKPQQRSRAKQPADGAK</sequence>
<dbReference type="InterPro" id="IPR002509">
    <property type="entry name" value="NODB_dom"/>
</dbReference>
<comment type="function">
    <text evidence="1">Is involved in generating a small heat-stable compound (Nod), an acylated oligomer of N-acetylglucosamine, that stimulates mitosis in various plant protoplasts.</text>
</comment>
<feature type="signal peptide" evidence="6">
    <location>
        <begin position="1"/>
        <end position="22"/>
    </location>
</feature>
<protein>
    <recommendedName>
        <fullName evidence="3">Chitooligosaccharide deacetylase</fullName>
    </recommendedName>
    <alternativeName>
        <fullName evidence="4">Nodulation protein B</fullName>
    </alternativeName>
</protein>
<evidence type="ECO:0000256" key="2">
    <source>
        <dbReference type="ARBA" id="ARBA00010973"/>
    </source>
</evidence>
<dbReference type="CDD" id="cd10955">
    <property type="entry name" value="CE4_BH0857_like"/>
    <property type="match status" value="1"/>
</dbReference>
<feature type="region of interest" description="Disordered" evidence="5">
    <location>
        <begin position="337"/>
        <end position="379"/>
    </location>
</feature>
<evidence type="ECO:0000256" key="5">
    <source>
        <dbReference type="SAM" id="MobiDB-lite"/>
    </source>
</evidence>
<comment type="similarity">
    <text evidence="2">Belongs to the polysaccharide deacetylase family.</text>
</comment>
<dbReference type="AlphaFoldDB" id="D8JYZ9"/>
<dbReference type="PROSITE" id="PS51677">
    <property type="entry name" value="NODB"/>
    <property type="match status" value="1"/>
</dbReference>